<dbReference type="InterPro" id="IPR009604">
    <property type="entry name" value="LsmAD_domain"/>
</dbReference>
<dbReference type="PANTHER" id="PTHR12854">
    <property type="entry name" value="ATAXIN 2-RELATED"/>
    <property type="match status" value="1"/>
</dbReference>
<keyword evidence="4" id="KW-1185">Reference proteome</keyword>
<feature type="compositionally biased region" description="Polar residues" evidence="2">
    <location>
        <begin position="419"/>
        <end position="433"/>
    </location>
</feature>
<proteinExistence type="inferred from homology"/>
<dbReference type="InterPro" id="IPR045117">
    <property type="entry name" value="ATXN2-like"/>
</dbReference>
<dbReference type="RefSeq" id="XP_017785164.1">
    <property type="nucleotide sequence ID" value="XM_017929675.1"/>
</dbReference>
<feature type="domain" description="LsmAD" evidence="3">
    <location>
        <begin position="187"/>
        <end position="253"/>
    </location>
</feature>
<feature type="compositionally biased region" description="Low complexity" evidence="2">
    <location>
        <begin position="511"/>
        <end position="522"/>
    </location>
</feature>
<dbReference type="GeneID" id="108568522"/>
<sequence length="742" mass="82938">MNRNRKNRGGGGGARIDYHSNRGSRMRSVPAEGVYSNPHFMHAATAQVGNIVRIKAASGNVWEGVFKTFSSQFEVVLEVAAKVENADSHNSSLAADTYVDKLIFRPNDIISMSARDVDLDYPTKDVFQTDAAISARLNGQSGMGDEKVLEPWVPPCSINGGDTSLQLEPGSNGWDANDMFMTNEQSYGVQSTYDHTLTGYTVQLQATDSQDYREAEAKANEIAKEIENQPSYKARIELENGDEEERFAAVARPKPNQEFNKVEVENNNEKYVPPAKRKGQAACKAIRSTPPPAGPVVSATSANLKGAVPPMSYPTHPSPHANNNNNNNNSGSRDQAILHNMHQTPPPQVQQQQQQQQQHMPLQPNPQQQQQQHQMSLPQMNHRPHSHTPPAHVYNNRPPMKQMNGETKQMPQRPPRNVYPSTNMVQQAQSMHYQEQPTQPQQMQQQQQQQQPPMQSQQQHPKQQDMINNVPRHREESSKDLHKFSQDFKLAAIADQEPKHPMPQPTPPQQQQPQQSISPQQQDNIDKKNTVKKSSLNPDAKEFVMNPTAKPFTPRYASPITPTASRPHTPQTPSNPYIPTTGNGPQGPVSVLFPYTHCMPSCPPQPQGNRLRKFVGPMRNDMSHVAAATGQPLLHNMPSPMQPFAFSQNMNPQTYLRMFESPQLQYIQQNPPNIPNAAQPPPPYSTGQPQQQPPPQQYIYPLITAPHMMQAGMPYVQQPPPPPQGISVFMSHHQPQQHGPNP</sequence>
<feature type="compositionally biased region" description="Low complexity" evidence="2">
    <location>
        <begin position="434"/>
        <end position="461"/>
    </location>
</feature>
<dbReference type="PANTHER" id="PTHR12854:SF7">
    <property type="entry name" value="ATAXIN-2 HOMOLOG"/>
    <property type="match status" value="1"/>
</dbReference>
<feature type="compositionally biased region" description="Polar residues" evidence="2">
    <location>
        <begin position="560"/>
        <end position="578"/>
    </location>
</feature>
<evidence type="ECO:0000313" key="4">
    <source>
        <dbReference type="Proteomes" id="UP000695000"/>
    </source>
</evidence>
<feature type="region of interest" description="Disordered" evidence="2">
    <location>
        <begin position="667"/>
        <end position="697"/>
    </location>
</feature>
<evidence type="ECO:0000259" key="3">
    <source>
        <dbReference type="SMART" id="SM01272"/>
    </source>
</evidence>
<dbReference type="Pfam" id="PF06741">
    <property type="entry name" value="LsmAD"/>
    <property type="match status" value="1"/>
</dbReference>
<name>A0ABM1NEB4_NICVS</name>
<comment type="similarity">
    <text evidence="1">Belongs to the ataxin-2 family.</text>
</comment>
<evidence type="ECO:0000256" key="1">
    <source>
        <dbReference type="ARBA" id="ARBA00007503"/>
    </source>
</evidence>
<dbReference type="SMART" id="SM01272">
    <property type="entry name" value="LsmAD"/>
    <property type="match status" value="1"/>
</dbReference>
<dbReference type="Pfam" id="PF14438">
    <property type="entry name" value="SM-ATX"/>
    <property type="match status" value="1"/>
</dbReference>
<evidence type="ECO:0000256" key="2">
    <source>
        <dbReference type="SAM" id="MobiDB-lite"/>
    </source>
</evidence>
<feature type="compositionally biased region" description="Pro residues" evidence="2">
    <location>
        <begin position="672"/>
        <end position="684"/>
    </location>
</feature>
<feature type="region of interest" description="Disordered" evidence="2">
    <location>
        <begin position="1"/>
        <end position="25"/>
    </location>
</feature>
<dbReference type="Proteomes" id="UP000695000">
    <property type="component" value="Unplaced"/>
</dbReference>
<feature type="region of interest" description="Disordered" evidence="2">
    <location>
        <begin position="307"/>
        <end position="465"/>
    </location>
</feature>
<feature type="compositionally biased region" description="Low complexity" evidence="2">
    <location>
        <begin position="349"/>
        <end position="379"/>
    </location>
</feature>
<feature type="region of interest" description="Disordered" evidence="2">
    <location>
        <begin position="712"/>
        <end position="742"/>
    </location>
</feature>
<feature type="compositionally biased region" description="Polar residues" evidence="2">
    <location>
        <begin position="733"/>
        <end position="742"/>
    </location>
</feature>
<dbReference type="InterPro" id="IPR025852">
    <property type="entry name" value="SM_dom_ATX"/>
</dbReference>
<organism evidence="4 5">
    <name type="scientific">Nicrophorus vespilloides</name>
    <name type="common">Boreal carrion beetle</name>
    <dbReference type="NCBI Taxonomy" id="110193"/>
    <lineage>
        <taxon>Eukaryota</taxon>
        <taxon>Metazoa</taxon>
        <taxon>Ecdysozoa</taxon>
        <taxon>Arthropoda</taxon>
        <taxon>Hexapoda</taxon>
        <taxon>Insecta</taxon>
        <taxon>Pterygota</taxon>
        <taxon>Neoptera</taxon>
        <taxon>Endopterygota</taxon>
        <taxon>Coleoptera</taxon>
        <taxon>Polyphaga</taxon>
        <taxon>Staphyliniformia</taxon>
        <taxon>Silphidae</taxon>
        <taxon>Nicrophorinae</taxon>
        <taxon>Nicrophorus</taxon>
    </lineage>
</organism>
<gene>
    <name evidence="5" type="primary">LOC108568522</name>
</gene>
<accession>A0ABM1NEB4</accession>
<feature type="region of interest" description="Disordered" evidence="2">
    <location>
        <begin position="497"/>
        <end position="578"/>
    </location>
</feature>
<feature type="compositionally biased region" description="Pro residues" evidence="2">
    <location>
        <begin position="501"/>
        <end position="510"/>
    </location>
</feature>
<reference evidence="5" key="1">
    <citation type="submission" date="2025-08" db="UniProtKB">
        <authorList>
            <consortium name="RefSeq"/>
        </authorList>
    </citation>
    <scope>IDENTIFICATION</scope>
    <source>
        <tissue evidence="5">Whole Larva</tissue>
    </source>
</reference>
<evidence type="ECO:0000313" key="5">
    <source>
        <dbReference type="RefSeq" id="XP_017785164.1"/>
    </source>
</evidence>
<protein>
    <submittedName>
        <fullName evidence="5">Ataxin-2 homolog isoform X1</fullName>
    </submittedName>
</protein>